<dbReference type="CDD" id="cd06579">
    <property type="entry name" value="TM_PBP1_transp_AraH_like"/>
    <property type="match status" value="1"/>
</dbReference>
<keyword evidence="2" id="KW-1003">Cell membrane</keyword>
<sequence>MIKIKKLLTNVVTSRTSFLISLLLFIIIILSFSSPYFLSISNLLEITQFGAVLAIVALGEALIILSGNEGIDLSVGAILSLSGVLFGLAINNGFSMGAAIIITILSGILLGCINGILIAYIGIPPLIGTLGTMYIYSSLALYLTGGTPISGFPQYFRILGQKNTFGIPNQVLFVAIPIFIFTYFIIKRTSFGRKVYLVGTNDVAARLATINTPKVRMALYAYSGFLASIASIIMCSWLMTARADVGNGLELQAVTVSVLGGINIKGGEGNLSGVMLAVLIITITSSGLQIANVNSIWQLAILGFILIFAVLLNQYIVDKKVA</sequence>
<evidence type="ECO:0000256" key="1">
    <source>
        <dbReference type="ARBA" id="ARBA00004651"/>
    </source>
</evidence>
<feature type="transmembrane region" description="Helical" evidence="6">
    <location>
        <begin position="219"/>
        <end position="239"/>
    </location>
</feature>
<accession>A0ABS6E2Q4</accession>
<keyword evidence="3 6" id="KW-0812">Transmembrane</keyword>
<evidence type="ECO:0000256" key="2">
    <source>
        <dbReference type="ARBA" id="ARBA00022475"/>
    </source>
</evidence>
<comment type="caution">
    <text evidence="7">The sequence shown here is derived from an EMBL/GenBank/DDBJ whole genome shotgun (WGS) entry which is preliminary data.</text>
</comment>
<evidence type="ECO:0000313" key="8">
    <source>
        <dbReference type="Proteomes" id="UP000749471"/>
    </source>
</evidence>
<reference evidence="7 8" key="1">
    <citation type="submission" date="2021-06" db="EMBL/GenBank/DDBJ databases">
        <authorList>
            <person name="Sun Q."/>
            <person name="Li D."/>
        </authorList>
    </citation>
    <scope>NUCLEOTIDE SEQUENCE [LARGE SCALE GENOMIC DNA]</scope>
    <source>
        <strain evidence="7 8">MSJ-40</strain>
    </source>
</reference>
<keyword evidence="4 6" id="KW-1133">Transmembrane helix</keyword>
<dbReference type="RefSeq" id="WP_216516427.1">
    <property type="nucleotide sequence ID" value="NZ_JAHLPM010000002.1"/>
</dbReference>
<feature type="transmembrane region" description="Helical" evidence="6">
    <location>
        <begin position="133"/>
        <end position="155"/>
    </location>
</feature>
<gene>
    <name evidence="7" type="ORF">KQI42_02530</name>
</gene>
<proteinExistence type="predicted"/>
<feature type="transmembrane region" description="Helical" evidence="6">
    <location>
        <begin position="296"/>
        <end position="317"/>
    </location>
</feature>
<evidence type="ECO:0000256" key="4">
    <source>
        <dbReference type="ARBA" id="ARBA00022989"/>
    </source>
</evidence>
<keyword evidence="8" id="KW-1185">Reference proteome</keyword>
<evidence type="ECO:0000256" key="5">
    <source>
        <dbReference type="ARBA" id="ARBA00023136"/>
    </source>
</evidence>
<feature type="transmembrane region" description="Helical" evidence="6">
    <location>
        <begin position="96"/>
        <end position="121"/>
    </location>
</feature>
<evidence type="ECO:0000256" key="3">
    <source>
        <dbReference type="ARBA" id="ARBA00022692"/>
    </source>
</evidence>
<feature type="transmembrane region" description="Helical" evidence="6">
    <location>
        <begin position="271"/>
        <end position="290"/>
    </location>
</feature>
<comment type="subcellular location">
    <subcellularLocation>
        <location evidence="1">Cell membrane</location>
        <topology evidence="1">Multi-pass membrane protein</topology>
    </subcellularLocation>
</comment>
<evidence type="ECO:0000256" key="6">
    <source>
        <dbReference type="SAM" id="Phobius"/>
    </source>
</evidence>
<evidence type="ECO:0000313" key="7">
    <source>
        <dbReference type="EMBL" id="MBU5436866.1"/>
    </source>
</evidence>
<organism evidence="7 8">
    <name type="scientific">Tissierella simiarum</name>
    <dbReference type="NCBI Taxonomy" id="2841534"/>
    <lineage>
        <taxon>Bacteria</taxon>
        <taxon>Bacillati</taxon>
        <taxon>Bacillota</taxon>
        <taxon>Tissierellia</taxon>
        <taxon>Tissierellales</taxon>
        <taxon>Tissierellaceae</taxon>
        <taxon>Tissierella</taxon>
    </lineage>
</organism>
<feature type="transmembrane region" description="Helical" evidence="6">
    <location>
        <begin position="12"/>
        <end position="34"/>
    </location>
</feature>
<keyword evidence="5 6" id="KW-0472">Membrane</keyword>
<dbReference type="Proteomes" id="UP000749471">
    <property type="component" value="Unassembled WGS sequence"/>
</dbReference>
<dbReference type="PANTHER" id="PTHR32196">
    <property type="entry name" value="ABC TRANSPORTER PERMEASE PROTEIN YPHD-RELATED-RELATED"/>
    <property type="match status" value="1"/>
</dbReference>
<dbReference type="InterPro" id="IPR001851">
    <property type="entry name" value="ABC_transp_permease"/>
</dbReference>
<name>A0ABS6E2Q4_9FIRM</name>
<protein>
    <submittedName>
        <fullName evidence="7">ABC transporter permease</fullName>
    </submittedName>
</protein>
<feature type="transmembrane region" description="Helical" evidence="6">
    <location>
        <begin position="167"/>
        <end position="186"/>
    </location>
</feature>
<dbReference type="Pfam" id="PF02653">
    <property type="entry name" value="BPD_transp_2"/>
    <property type="match status" value="1"/>
</dbReference>
<feature type="transmembrane region" description="Helical" evidence="6">
    <location>
        <begin position="46"/>
        <end position="66"/>
    </location>
</feature>
<feature type="transmembrane region" description="Helical" evidence="6">
    <location>
        <begin position="73"/>
        <end position="90"/>
    </location>
</feature>
<dbReference type="EMBL" id="JAHLPM010000002">
    <property type="protein sequence ID" value="MBU5436866.1"/>
    <property type="molecule type" value="Genomic_DNA"/>
</dbReference>